<feature type="region of interest" description="Disordered" evidence="8">
    <location>
        <begin position="238"/>
        <end position="270"/>
    </location>
</feature>
<evidence type="ECO:0000256" key="3">
    <source>
        <dbReference type="ARBA" id="ARBA00022723"/>
    </source>
</evidence>
<keyword evidence="4" id="KW-0677">Repeat</keyword>
<dbReference type="CDD" id="cd17936">
    <property type="entry name" value="EEXXEc_NFX1"/>
    <property type="match status" value="1"/>
</dbReference>
<evidence type="ECO:0000256" key="4">
    <source>
        <dbReference type="ARBA" id="ARBA00022737"/>
    </source>
</evidence>
<proteinExistence type="predicted"/>
<dbReference type="PANTHER" id="PTHR10887:SF341">
    <property type="entry name" value="NFX1-TYPE ZINC FINGER-CONTAINING PROTEIN 1"/>
    <property type="match status" value="1"/>
</dbReference>
<organism evidence="10 11">
    <name type="scientific">Porites lobata</name>
    <dbReference type="NCBI Taxonomy" id="104759"/>
    <lineage>
        <taxon>Eukaryota</taxon>
        <taxon>Metazoa</taxon>
        <taxon>Cnidaria</taxon>
        <taxon>Anthozoa</taxon>
        <taxon>Hexacorallia</taxon>
        <taxon>Scleractinia</taxon>
        <taxon>Fungiina</taxon>
        <taxon>Poritidae</taxon>
        <taxon>Porites</taxon>
    </lineage>
</organism>
<feature type="compositionally biased region" description="Acidic residues" evidence="8">
    <location>
        <begin position="980"/>
        <end position="995"/>
    </location>
</feature>
<evidence type="ECO:0000313" key="10">
    <source>
        <dbReference type="EMBL" id="CAH3124120.1"/>
    </source>
</evidence>
<evidence type="ECO:0000313" key="11">
    <source>
        <dbReference type="Proteomes" id="UP001159405"/>
    </source>
</evidence>
<evidence type="ECO:0000259" key="9">
    <source>
        <dbReference type="PROSITE" id="PS51981"/>
    </source>
</evidence>
<dbReference type="InterPro" id="IPR041679">
    <property type="entry name" value="DNA2/NAM7-like_C"/>
</dbReference>
<dbReference type="Pfam" id="PF25396">
    <property type="entry name" value="ZNFX1"/>
    <property type="match status" value="1"/>
</dbReference>
<evidence type="ECO:0000256" key="8">
    <source>
        <dbReference type="SAM" id="MobiDB-lite"/>
    </source>
</evidence>
<dbReference type="Pfam" id="PF13087">
    <property type="entry name" value="AAA_12"/>
    <property type="match status" value="1"/>
</dbReference>
<keyword evidence="3" id="KW-0479">Metal-binding</keyword>
<feature type="domain" description="RZ-type" evidence="9">
    <location>
        <begin position="2009"/>
        <end position="2078"/>
    </location>
</feature>
<reference evidence="10 11" key="1">
    <citation type="submission" date="2022-05" db="EMBL/GenBank/DDBJ databases">
        <authorList>
            <consortium name="Genoscope - CEA"/>
            <person name="William W."/>
        </authorList>
    </citation>
    <scope>NUCLEOTIDE SEQUENCE [LARGE SCALE GENOMIC DNA]</scope>
</reference>
<dbReference type="InterPro" id="IPR013320">
    <property type="entry name" value="ConA-like_dom_sf"/>
</dbReference>
<feature type="compositionally biased region" description="Basic and acidic residues" evidence="8">
    <location>
        <begin position="238"/>
        <end position="260"/>
    </location>
</feature>
<dbReference type="InterPro" id="IPR047187">
    <property type="entry name" value="SF1_C_Upf1"/>
</dbReference>
<protein>
    <recommendedName>
        <fullName evidence="9">RZ-type domain-containing protein</fullName>
    </recommendedName>
</protein>
<dbReference type="PANTHER" id="PTHR10887">
    <property type="entry name" value="DNA2/NAM7 HELICASE FAMILY"/>
    <property type="match status" value="1"/>
</dbReference>
<keyword evidence="5" id="KW-0863">Zinc-finger</keyword>
<feature type="region of interest" description="Disordered" evidence="8">
    <location>
        <begin position="970"/>
        <end position="995"/>
    </location>
</feature>
<dbReference type="SUPFAM" id="SSF49899">
    <property type="entry name" value="Concanavalin A-like lectins/glucanases"/>
    <property type="match status" value="1"/>
</dbReference>
<dbReference type="CDD" id="cd06008">
    <property type="entry name" value="NF-X1-zinc-finger"/>
    <property type="match status" value="1"/>
</dbReference>
<dbReference type="PROSITE" id="PS51981">
    <property type="entry name" value="ZF_RZ"/>
    <property type="match status" value="1"/>
</dbReference>
<keyword evidence="7" id="KW-0391">Immunity</keyword>
<evidence type="ECO:0000256" key="6">
    <source>
        <dbReference type="ARBA" id="ARBA00022833"/>
    </source>
</evidence>
<name>A0ABN8NVT0_9CNID</name>
<gene>
    <name evidence="10" type="ORF">PLOB_00030422</name>
</gene>
<dbReference type="EMBL" id="CALNXK010000039">
    <property type="protein sequence ID" value="CAH3124120.1"/>
    <property type="molecule type" value="Genomic_DNA"/>
</dbReference>
<dbReference type="Gene3D" id="3.40.50.300">
    <property type="entry name" value="P-loop containing nucleotide triphosphate hydrolases"/>
    <property type="match status" value="3"/>
</dbReference>
<keyword evidence="11" id="KW-1185">Reference proteome</keyword>
<comment type="subcellular location">
    <subcellularLocation>
        <location evidence="1">Cytoplasm</location>
    </subcellularLocation>
</comment>
<dbReference type="SUPFAM" id="SSF52540">
    <property type="entry name" value="P-loop containing nucleoside triphosphate hydrolases"/>
    <property type="match status" value="1"/>
</dbReference>
<accession>A0ABN8NVT0</accession>
<dbReference type="SMART" id="SM00438">
    <property type="entry name" value="ZnF_NFX"/>
    <property type="match status" value="5"/>
</dbReference>
<dbReference type="InterPro" id="IPR057373">
    <property type="entry name" value="ZNFX1"/>
</dbReference>
<keyword evidence="6" id="KW-0862">Zinc</keyword>
<feature type="compositionally biased region" description="Gly residues" evidence="8">
    <location>
        <begin position="49"/>
        <end position="63"/>
    </location>
</feature>
<dbReference type="InterPro" id="IPR027417">
    <property type="entry name" value="P-loop_NTPase"/>
</dbReference>
<comment type="caution">
    <text evidence="10">The sequence shown here is derived from an EMBL/GenBank/DDBJ whole genome shotgun (WGS) entry which is preliminary data.</text>
</comment>
<dbReference type="InterPro" id="IPR046439">
    <property type="entry name" value="ZF_RZ_dom"/>
</dbReference>
<dbReference type="Proteomes" id="UP001159405">
    <property type="component" value="Unassembled WGS sequence"/>
</dbReference>
<dbReference type="Gene3D" id="2.60.120.200">
    <property type="match status" value="1"/>
</dbReference>
<sequence length="2099" mass="238135">MYPRALSRGKPRENGAIRRSYSRETVFALNTHGERNGTGRGRAGRGGRGRGFGRGGGRGGGRSGCDEDRAQGHNPRQIRLGFKALQELNTKTPDEIILDLTSSRCFPATEFLLNQQSVMKDDWIVLTVSIVAKACGCSSKEYLIKLLNLLPKSLFFSAHLRPLLNRLSACSMPSTEVAKFLKNALKIMKELLRIFPNSYADLPVSELYCGIRLYSDTQQPDGALVAEGEELMKLRSQKADELKKVEEEKQHRGRPRRDAGENDDVDPPDNFREYSVIPTQQDISKGERPFLRRNKTDGSYNDAEHYLDVQFRLLREDFVRPLREGIAKLLERIGSAKLGAFQDIRVYKDVRLLYPVCTTDGLRYRIKFDNTSLRNVRWENSKRLIFGSLMCLSKDKFESFVFATIANRDPKELKQGIVDIKFINLSDNVRLEEGDVFQMVESTVYFEAYRHILEGLKEVDPARLPLQKYIVNCEKEVDPPAYLRNRYRGTVTFDLTPIMSKQSRDSTTSASSLMRLRTRFAGLDLRDNKQSGNNVPVLSLASWPSAKELELDDSQYKAIQMALTKEFAVIQGPPGTGKTYIGLKIANVLLHNKAKWDTGTELLGDDMDERLLLSERRPILVVCFTNHALDQFLEGIHKFHPKGIVRIGGRSKSEVMRTCSLSELKHKMHKDKSAPLHIRRAFYDAHQEMDHTTAKLQSAAEDLKRCFENVLHEDDLRQRASSSMTVIHYQSLKEPFDGFFGRKDSAILHWLNLSWNSANPNQASIQPVAVFPLNSHCRGLERVSRANLATFSRVGWLGGSIHLRGTANSFIEIPNQAGSDLDTRTSITLLMHVFPVGNRGPILSFHEDGLGVQIWQEGLEDERGILTARFVWRDFSQPPALTKAVLTMNAWNFIGASYDNDSGIARLWHNGNAVDAKFIGSKMELATQFSIRIGAIASARPGYCFQGRVRDLHIFCESVGKEMVRTVGGISQEGGAAAQDGDEGGEGEEEDDTEDPDVLYEADVMQEQRLLDNDDVRVFGTKSAGLKGARLKIVDPFACAGGSDDGWQVQNGDRLKKRLKRTIIQELSKKDVMPDERAKMVRNVWRLSVKDRWCLYRRWLKDVSDGYRQTISLFQEQFEEGAKRLKDIKNMEDFEILKSADVVGMTTTGAAKFRKLLQRLEPRITIVEEAAEVLESHIVTSLTSGCQHLILIGDHQQLRPNPTVYELAKDYKLNVSLFERMVKNGMPFERLRLQHRMRPEISKMLDHIYFNPKLDNHESVLNFENIKGVNRNMYFVDHDESEDYQEEGRSRSNEHEAKFVAALCRYLILQGYEREKITVLTAYTGQLIQLKKEMPKDFFRGVRVCAVDNFQGEENDIILLSLVRSNEEGKIGFLQTENRVCVALSRAKKGFYCIGNISLLKEKSELWRKIMDDMEERGNVGNALTLSCQNHPRNVIQASCADDFKKAPEGGCTVPCATRLACGHVCEMVCHPTDPEHKEYQCKKPCAKILCQRNHMCSRRCYQDCGPCLVLVLKTLPRCGHVQNVPCYKDPSEVKCTSPCTKVLPGCGHPCQNICSEACTVECTAITLKTWPCGHENKTACHVNPMQTPCKAPCGETLKCEHPCVGNCSLCFRGRVHVPCKKDCGRTLFCGHSCSEPCTKNCPPCKEPCGNSCTHSNCKKKCGEPCESCKEKCGWKCEHLRCTKLCGEECDRQRCNEPCEKLLTCQHPCIGLCGERCPKKCRVCHKDEVTEIFFGTEDDEDARFVELADCGHVFEVEMMDQWMDQAEAGDDGNAVDVQLKRCPKCSTPIRTSLRYGNIVKKILADFEKIKRKILLGKQQREEAVTGLSLKVQTIKLFPDDQKKIEMSLLRTNLTDEQVNVFENQISLLSFLQELKVKIHKGTKAESERSEETQTHLLRLLQEREKELDGLVEKLRFRVMRTRARFSDQELEELKEEMYRTQLAVDLKILKMQLDIRGHKLNATDSVKIDHVQRALDSEKVIEKGVRDRYTTRIERIGRSCGLEVFYQEVTRQEKDMIVKAMGLAQGKWFKCPKGHIYCITECGGAMEEARCPECGSTIGGHNHRLRDDNRLASDMDGARYAAYSDMANIHNFDPHDLQF</sequence>
<evidence type="ECO:0000256" key="1">
    <source>
        <dbReference type="ARBA" id="ARBA00004496"/>
    </source>
</evidence>
<dbReference type="InterPro" id="IPR041677">
    <property type="entry name" value="DNA2/NAM7_AAA_11"/>
</dbReference>
<keyword evidence="2" id="KW-0963">Cytoplasm</keyword>
<evidence type="ECO:0000256" key="7">
    <source>
        <dbReference type="ARBA" id="ARBA00022859"/>
    </source>
</evidence>
<dbReference type="InterPro" id="IPR045055">
    <property type="entry name" value="DNA2/NAM7-like"/>
</dbReference>
<evidence type="ECO:0000256" key="5">
    <source>
        <dbReference type="ARBA" id="ARBA00022771"/>
    </source>
</evidence>
<evidence type="ECO:0000256" key="2">
    <source>
        <dbReference type="ARBA" id="ARBA00022490"/>
    </source>
</evidence>
<dbReference type="Pfam" id="PF20173">
    <property type="entry name" value="ZnF_RZ-type"/>
    <property type="match status" value="1"/>
</dbReference>
<dbReference type="CDD" id="cd18808">
    <property type="entry name" value="SF1_C_Upf1"/>
    <property type="match status" value="1"/>
</dbReference>
<dbReference type="InterPro" id="IPR000967">
    <property type="entry name" value="Znf_NFX1"/>
</dbReference>
<dbReference type="Pfam" id="PF13086">
    <property type="entry name" value="AAA_11"/>
    <property type="match status" value="2"/>
</dbReference>
<feature type="region of interest" description="Disordered" evidence="8">
    <location>
        <begin position="1"/>
        <end position="72"/>
    </location>
</feature>